<comment type="caution">
    <text evidence="4">The sequence shown here is derived from an EMBL/GenBank/DDBJ whole genome shotgun (WGS) entry which is preliminary data.</text>
</comment>
<dbReference type="InterPro" id="IPR009057">
    <property type="entry name" value="Homeodomain-like_sf"/>
</dbReference>
<reference evidence="4" key="1">
    <citation type="submission" date="2024-05" db="EMBL/GenBank/DDBJ databases">
        <authorList>
            <person name="Jung D.-H."/>
        </authorList>
    </citation>
    <scope>NUCLEOTIDE SEQUENCE</scope>
    <source>
        <strain evidence="4">JA-25</strain>
    </source>
</reference>
<dbReference type="Proteomes" id="UP000606008">
    <property type="component" value="Unassembled WGS sequence"/>
</dbReference>
<evidence type="ECO:0000256" key="2">
    <source>
        <dbReference type="PROSITE-ProRule" id="PRU00335"/>
    </source>
</evidence>
<dbReference type="Gene3D" id="1.10.357.10">
    <property type="entry name" value="Tetracycline Repressor, domain 2"/>
    <property type="match status" value="1"/>
</dbReference>
<evidence type="ECO:0000313" key="5">
    <source>
        <dbReference type="Proteomes" id="UP000606008"/>
    </source>
</evidence>
<sequence length="222" mass="25167">MTRDRIQTEQRLIDAVHELITEGGFDKVRINRVAQRAKVNKILIYRYFGGLEGLVTAYYEKYKPVIFAPPIDYDELVGVSTDDFYTVCLNYILTEFRLLRANPQAKEFLRNDLLTHQSGMLNPFVAQKEEQQRTIIARLSDLVQSPDSRGIAAIMMSGMTQLTLMGQDKRKTLGIDISTDEGWEEIERGLKQIFYGLSLAAKERLGDTLPGAEASTDSQQPV</sequence>
<dbReference type="PROSITE" id="PS50977">
    <property type="entry name" value="HTH_TETR_2"/>
    <property type="match status" value="1"/>
</dbReference>
<dbReference type="EMBL" id="WAEL01000001">
    <property type="protein sequence ID" value="NID09217.1"/>
    <property type="molecule type" value="Genomic_DNA"/>
</dbReference>
<keyword evidence="5" id="KW-1185">Reference proteome</keyword>
<dbReference type="Pfam" id="PF00440">
    <property type="entry name" value="TetR_N"/>
    <property type="match status" value="1"/>
</dbReference>
<dbReference type="InterPro" id="IPR001647">
    <property type="entry name" value="HTH_TetR"/>
</dbReference>
<feature type="DNA-binding region" description="H-T-H motif" evidence="2">
    <location>
        <begin position="29"/>
        <end position="48"/>
    </location>
</feature>
<evidence type="ECO:0000256" key="1">
    <source>
        <dbReference type="ARBA" id="ARBA00023125"/>
    </source>
</evidence>
<feature type="domain" description="HTH tetR-type" evidence="3">
    <location>
        <begin position="6"/>
        <end position="66"/>
    </location>
</feature>
<proteinExistence type="predicted"/>
<evidence type="ECO:0000259" key="3">
    <source>
        <dbReference type="PROSITE" id="PS50977"/>
    </source>
</evidence>
<protein>
    <submittedName>
        <fullName evidence="4">TetR/AcrR family transcriptional regulator</fullName>
    </submittedName>
</protein>
<dbReference type="RefSeq" id="WP_085414676.1">
    <property type="nucleotide sequence ID" value="NZ_WAEL01000001.1"/>
</dbReference>
<organism evidence="4 5">
    <name type="scientific">Fibrivirga algicola</name>
    <dbReference type="NCBI Taxonomy" id="2950420"/>
    <lineage>
        <taxon>Bacteria</taxon>
        <taxon>Pseudomonadati</taxon>
        <taxon>Bacteroidota</taxon>
        <taxon>Cytophagia</taxon>
        <taxon>Cytophagales</taxon>
        <taxon>Spirosomataceae</taxon>
        <taxon>Fibrivirga</taxon>
    </lineage>
</organism>
<evidence type="ECO:0000313" key="4">
    <source>
        <dbReference type="EMBL" id="NID09217.1"/>
    </source>
</evidence>
<dbReference type="SUPFAM" id="SSF46689">
    <property type="entry name" value="Homeodomain-like"/>
    <property type="match status" value="1"/>
</dbReference>
<gene>
    <name evidence="4" type="ORF">F7231_03465</name>
</gene>
<name>A0ABX0QDP7_9BACT</name>
<dbReference type="PRINTS" id="PR00455">
    <property type="entry name" value="HTHTETR"/>
</dbReference>
<accession>A0ABX0QDP7</accession>
<keyword evidence="1 2" id="KW-0238">DNA-binding</keyword>